<accession>A0A3M7RZP3</accession>
<reference evidence="1 2" key="1">
    <citation type="journal article" date="2018" name="Sci. Rep.">
        <title>Genomic signatures of local adaptation to the degree of environmental predictability in rotifers.</title>
        <authorList>
            <person name="Franch-Gras L."/>
            <person name="Hahn C."/>
            <person name="Garcia-Roger E.M."/>
            <person name="Carmona M.J."/>
            <person name="Serra M."/>
            <person name="Gomez A."/>
        </authorList>
    </citation>
    <scope>NUCLEOTIDE SEQUENCE [LARGE SCALE GENOMIC DNA]</scope>
    <source>
        <strain evidence="1">HYR1</strain>
    </source>
</reference>
<organism evidence="1 2">
    <name type="scientific">Brachionus plicatilis</name>
    <name type="common">Marine rotifer</name>
    <name type="synonym">Brachionus muelleri</name>
    <dbReference type="NCBI Taxonomy" id="10195"/>
    <lineage>
        <taxon>Eukaryota</taxon>
        <taxon>Metazoa</taxon>
        <taxon>Spiralia</taxon>
        <taxon>Gnathifera</taxon>
        <taxon>Rotifera</taxon>
        <taxon>Eurotatoria</taxon>
        <taxon>Monogononta</taxon>
        <taxon>Pseudotrocha</taxon>
        <taxon>Ploima</taxon>
        <taxon>Brachionidae</taxon>
        <taxon>Brachionus</taxon>
    </lineage>
</organism>
<keyword evidence="2" id="KW-1185">Reference proteome</keyword>
<gene>
    <name evidence="1" type="ORF">BpHYR1_054056</name>
</gene>
<evidence type="ECO:0000313" key="1">
    <source>
        <dbReference type="EMBL" id="RNA28899.1"/>
    </source>
</evidence>
<comment type="caution">
    <text evidence="1">The sequence shown here is derived from an EMBL/GenBank/DDBJ whole genome shotgun (WGS) entry which is preliminary data.</text>
</comment>
<sequence length="129" mass="15095">MLPLGYGGLVQANSELFRKSPKIKQNLVILSLKLLTVGACLTSSGSAFQYVMIQLVKKWSRGEHFLTSYLNLKLDMLLNKRDVNGWNRTEQNRTKFYQILWFYQNLRKFTKILNSDNFTVEEDSYFTKV</sequence>
<name>A0A3M7RZP3_BRAPC</name>
<dbReference type="EMBL" id="REGN01002323">
    <property type="protein sequence ID" value="RNA28899.1"/>
    <property type="molecule type" value="Genomic_DNA"/>
</dbReference>
<protein>
    <submittedName>
        <fullName evidence="1">Uncharacterized protein</fullName>
    </submittedName>
</protein>
<dbReference type="Proteomes" id="UP000276133">
    <property type="component" value="Unassembled WGS sequence"/>
</dbReference>
<evidence type="ECO:0000313" key="2">
    <source>
        <dbReference type="Proteomes" id="UP000276133"/>
    </source>
</evidence>
<dbReference type="AlphaFoldDB" id="A0A3M7RZP3"/>
<proteinExistence type="predicted"/>